<accession>A0AAV8S8Y0</accession>
<dbReference type="SUPFAM" id="SSF54236">
    <property type="entry name" value="Ubiquitin-like"/>
    <property type="match status" value="1"/>
</dbReference>
<feature type="compositionally biased region" description="Acidic residues" evidence="9">
    <location>
        <begin position="222"/>
        <end position="235"/>
    </location>
</feature>
<evidence type="ECO:0000259" key="10">
    <source>
        <dbReference type="PROSITE" id="PS50053"/>
    </source>
</evidence>
<dbReference type="GO" id="GO:0005634">
    <property type="term" value="C:nucleus"/>
    <property type="evidence" value="ECO:0007669"/>
    <property type="project" value="UniProtKB-SubCell"/>
</dbReference>
<dbReference type="Pfam" id="PF13297">
    <property type="entry name" value="SDE2_2C"/>
    <property type="match status" value="1"/>
</dbReference>
<dbReference type="PANTHER" id="PTHR12786:SF1">
    <property type="entry name" value="SPLICING REGULATOR SDE2"/>
    <property type="match status" value="1"/>
</dbReference>
<evidence type="ECO:0000256" key="4">
    <source>
        <dbReference type="ARBA" id="ARBA00022490"/>
    </source>
</evidence>
<dbReference type="PROSITE" id="PS50053">
    <property type="entry name" value="UBIQUITIN_2"/>
    <property type="match status" value="1"/>
</dbReference>
<dbReference type="Gene3D" id="3.10.20.90">
    <property type="entry name" value="Phosphatidylinositol 3-kinase Catalytic Subunit, Chain A, domain 1"/>
    <property type="match status" value="1"/>
</dbReference>
<dbReference type="GO" id="GO:0006397">
    <property type="term" value="P:mRNA processing"/>
    <property type="evidence" value="ECO:0007669"/>
    <property type="project" value="UniProtKB-KW"/>
</dbReference>
<dbReference type="InterPro" id="IPR000626">
    <property type="entry name" value="Ubiquitin-like_dom"/>
</dbReference>
<dbReference type="PANTHER" id="PTHR12786">
    <property type="entry name" value="SPLICING FACTOR SF3A-RELATED"/>
    <property type="match status" value="1"/>
</dbReference>
<dbReference type="AlphaFoldDB" id="A0AAV8S8Y0"/>
<keyword evidence="8" id="KW-0131">Cell cycle</keyword>
<proteinExistence type="inferred from homology"/>
<dbReference type="InterPro" id="IPR053822">
    <property type="entry name" value="SDE2-like_dom"/>
</dbReference>
<dbReference type="GO" id="GO:0008380">
    <property type="term" value="P:RNA splicing"/>
    <property type="evidence" value="ECO:0007669"/>
    <property type="project" value="UniProtKB-KW"/>
</dbReference>
<evidence type="ECO:0000256" key="9">
    <source>
        <dbReference type="SAM" id="MobiDB-lite"/>
    </source>
</evidence>
<evidence type="ECO:0000256" key="6">
    <source>
        <dbReference type="ARBA" id="ARBA00023187"/>
    </source>
</evidence>
<organism evidence="11 12">
    <name type="scientific">Erythroxylum novogranatense</name>
    <dbReference type="NCBI Taxonomy" id="1862640"/>
    <lineage>
        <taxon>Eukaryota</taxon>
        <taxon>Viridiplantae</taxon>
        <taxon>Streptophyta</taxon>
        <taxon>Embryophyta</taxon>
        <taxon>Tracheophyta</taxon>
        <taxon>Spermatophyta</taxon>
        <taxon>Magnoliopsida</taxon>
        <taxon>eudicotyledons</taxon>
        <taxon>Gunneridae</taxon>
        <taxon>Pentapetalae</taxon>
        <taxon>rosids</taxon>
        <taxon>fabids</taxon>
        <taxon>Malpighiales</taxon>
        <taxon>Erythroxylaceae</taxon>
        <taxon>Erythroxylum</taxon>
    </lineage>
</organism>
<dbReference type="InterPro" id="IPR029071">
    <property type="entry name" value="Ubiquitin-like_domsf"/>
</dbReference>
<sequence>MENHDTTQSKPFQIFAKLLDGKTATLRFTGSEVIGKTVKQRIYEISGVPTHLQRLLSGGTQIGDRSVVSSPDSTIHLLLPLVGGKGGFGSLLRGAATKAGQKKTNNFDACRDMSGRRLRHVNAEKRLEDWKAEEEERRLEKMAEEFIKKKAKKGKKGVGDGAAQKYVEKYRQDSAKCAAKVEEAVREACANGKRRGKSIGNDGVEAKRLKIWMGKRKLAASDSEDSDGYSSDDAENEKSVVLNNGDQSDSNKEADGSSDSVSGEKSGSKEEIDRSSDPVSGEQSDLKKEGDGSSDSVAGEKQDMECSGGASCETTSEEETRVAVYECSKSHPHVETTPNEGDVVIEPEFQNENAAQSATATCCEVAASSVQNGEVIETSPVVTETNDFSDAKSELRDIAATPNSNNGNIDLEKRLDLIQFNSAADFEVYGMEGLKTQLQLYGLKCGGTLQERAARLFLLKSTPLEKLPKKLLAKK</sequence>
<evidence type="ECO:0000256" key="8">
    <source>
        <dbReference type="ARBA" id="ARBA00023306"/>
    </source>
</evidence>
<name>A0AAV8S8Y0_9ROSI</name>
<evidence type="ECO:0000256" key="3">
    <source>
        <dbReference type="ARBA" id="ARBA00008726"/>
    </source>
</evidence>
<evidence type="ECO:0000313" key="11">
    <source>
        <dbReference type="EMBL" id="KAJ8748549.1"/>
    </source>
</evidence>
<feature type="region of interest" description="Disordered" evidence="9">
    <location>
        <begin position="215"/>
        <end position="318"/>
    </location>
</feature>
<gene>
    <name evidence="11" type="ORF">K2173_003450</name>
</gene>
<dbReference type="Pfam" id="PF22782">
    <property type="entry name" value="SDE2"/>
    <property type="match status" value="1"/>
</dbReference>
<evidence type="ECO:0000256" key="1">
    <source>
        <dbReference type="ARBA" id="ARBA00004123"/>
    </source>
</evidence>
<evidence type="ECO:0000313" key="12">
    <source>
        <dbReference type="Proteomes" id="UP001159364"/>
    </source>
</evidence>
<dbReference type="EMBL" id="JAIWQS010000012">
    <property type="protein sequence ID" value="KAJ8748549.1"/>
    <property type="molecule type" value="Genomic_DNA"/>
</dbReference>
<comment type="subcellular location">
    <subcellularLocation>
        <location evidence="2">Cytoplasm</location>
    </subcellularLocation>
    <subcellularLocation>
        <location evidence="1">Nucleus</location>
    </subcellularLocation>
</comment>
<keyword evidence="5" id="KW-0507">mRNA processing</keyword>
<keyword evidence="4" id="KW-0963">Cytoplasm</keyword>
<evidence type="ECO:0000256" key="7">
    <source>
        <dbReference type="ARBA" id="ARBA00023242"/>
    </source>
</evidence>
<feature type="domain" description="Ubiquitin-like" evidence="10">
    <location>
        <begin position="12"/>
        <end position="70"/>
    </location>
</feature>
<dbReference type="Proteomes" id="UP001159364">
    <property type="component" value="Linkage Group LG12"/>
</dbReference>
<dbReference type="InterPro" id="IPR051421">
    <property type="entry name" value="RNA_Proc_DNA_Dmg_Regulator"/>
</dbReference>
<comment type="caution">
    <text evidence="11">The sequence shown here is derived from an EMBL/GenBank/DDBJ whole genome shotgun (WGS) entry which is preliminary data.</text>
</comment>
<comment type="similarity">
    <text evidence="3">Belongs to the SDE2 family.</text>
</comment>
<dbReference type="GO" id="GO:0005737">
    <property type="term" value="C:cytoplasm"/>
    <property type="evidence" value="ECO:0007669"/>
    <property type="project" value="UniProtKB-SubCell"/>
</dbReference>
<protein>
    <recommendedName>
        <fullName evidence="10">Ubiquitin-like domain-containing protein</fullName>
    </recommendedName>
</protein>
<keyword evidence="6" id="KW-0508">mRNA splicing</keyword>
<reference evidence="11 12" key="1">
    <citation type="submission" date="2021-09" db="EMBL/GenBank/DDBJ databases">
        <title>Genomic insights and catalytic innovation underlie evolution of tropane alkaloids biosynthesis.</title>
        <authorList>
            <person name="Wang Y.-J."/>
            <person name="Tian T."/>
            <person name="Huang J.-P."/>
            <person name="Huang S.-X."/>
        </authorList>
    </citation>
    <scope>NUCLEOTIDE SEQUENCE [LARGE SCALE GENOMIC DNA]</scope>
    <source>
        <strain evidence="11">KIB-2018</strain>
        <tissue evidence="11">Leaf</tissue>
    </source>
</reference>
<keyword evidence="12" id="KW-1185">Reference proteome</keyword>
<dbReference type="InterPro" id="IPR025086">
    <property type="entry name" value="SDE2/SF3A3_SAP"/>
</dbReference>
<keyword evidence="7" id="KW-0539">Nucleus</keyword>
<evidence type="ECO:0000256" key="5">
    <source>
        <dbReference type="ARBA" id="ARBA00022664"/>
    </source>
</evidence>
<feature type="compositionally biased region" description="Basic and acidic residues" evidence="9">
    <location>
        <begin position="266"/>
        <end position="276"/>
    </location>
</feature>
<evidence type="ECO:0000256" key="2">
    <source>
        <dbReference type="ARBA" id="ARBA00004496"/>
    </source>
</evidence>